<dbReference type="Gene3D" id="2.40.110.10">
    <property type="entry name" value="Butyryl-CoA Dehydrogenase, subunit A, domain 2"/>
    <property type="match status" value="1"/>
</dbReference>
<dbReference type="Proteomes" id="UP000309992">
    <property type="component" value="Unassembled WGS sequence"/>
</dbReference>
<evidence type="ECO:0000259" key="7">
    <source>
        <dbReference type="Pfam" id="PF02770"/>
    </source>
</evidence>
<keyword evidence="3 5" id="KW-0285">Flavoprotein</keyword>
<dbReference type="InterPro" id="IPR046373">
    <property type="entry name" value="Acyl-CoA_Oxase/DH_mid-dom_sf"/>
</dbReference>
<evidence type="ECO:0000256" key="5">
    <source>
        <dbReference type="RuleBase" id="RU362125"/>
    </source>
</evidence>
<dbReference type="InterPro" id="IPR037069">
    <property type="entry name" value="AcylCoA_DH/ox_N_sf"/>
</dbReference>
<feature type="domain" description="Acyl-CoA oxidase/dehydrogenase middle" evidence="7">
    <location>
        <begin position="120"/>
        <end position="217"/>
    </location>
</feature>
<dbReference type="PIRSF" id="PIRSF016578">
    <property type="entry name" value="HsaA"/>
    <property type="match status" value="1"/>
</dbReference>
<dbReference type="InterPro" id="IPR006091">
    <property type="entry name" value="Acyl-CoA_Oxase/DH_mid-dom"/>
</dbReference>
<dbReference type="InterPro" id="IPR006089">
    <property type="entry name" value="Acyl-CoA_DH_CS"/>
</dbReference>
<dbReference type="Pfam" id="PF00441">
    <property type="entry name" value="Acyl-CoA_dh_1"/>
    <property type="match status" value="1"/>
</dbReference>
<gene>
    <name evidence="9" type="ORF">FCN18_34810</name>
</gene>
<dbReference type="Gene3D" id="1.20.140.10">
    <property type="entry name" value="Butyryl-CoA Dehydrogenase, subunit A, domain 3"/>
    <property type="match status" value="1"/>
</dbReference>
<dbReference type="Pfam" id="PF02770">
    <property type="entry name" value="Acyl-CoA_dh_M"/>
    <property type="match status" value="1"/>
</dbReference>
<dbReference type="PANTHER" id="PTHR43884:SF40">
    <property type="entry name" value="ACYL-COA DEHYDROGENASE"/>
    <property type="match status" value="1"/>
</dbReference>
<dbReference type="InterPro" id="IPR009075">
    <property type="entry name" value="AcylCo_DH/oxidase_C"/>
</dbReference>
<comment type="similarity">
    <text evidence="2 5">Belongs to the acyl-CoA dehydrogenase family.</text>
</comment>
<dbReference type="PROSITE" id="PS00072">
    <property type="entry name" value="ACYL_COA_DH_1"/>
    <property type="match status" value="1"/>
</dbReference>
<evidence type="ECO:0000256" key="1">
    <source>
        <dbReference type="ARBA" id="ARBA00001974"/>
    </source>
</evidence>
<keyword evidence="4 5" id="KW-0274">FAD</keyword>
<organism evidence="9 10">
    <name type="scientific">Prauserella endophytica</name>
    <dbReference type="NCBI Taxonomy" id="1592324"/>
    <lineage>
        <taxon>Bacteria</taxon>
        <taxon>Bacillati</taxon>
        <taxon>Actinomycetota</taxon>
        <taxon>Actinomycetes</taxon>
        <taxon>Pseudonocardiales</taxon>
        <taxon>Pseudonocardiaceae</taxon>
        <taxon>Prauserella</taxon>
        <taxon>Prauserella coralliicola group</taxon>
    </lineage>
</organism>
<dbReference type="PANTHER" id="PTHR43884">
    <property type="entry name" value="ACYL-COA DEHYDROGENASE"/>
    <property type="match status" value="1"/>
</dbReference>
<dbReference type="SUPFAM" id="SSF56645">
    <property type="entry name" value="Acyl-CoA dehydrogenase NM domain-like"/>
    <property type="match status" value="1"/>
</dbReference>
<dbReference type="Pfam" id="PF02771">
    <property type="entry name" value="Acyl-CoA_dh_N"/>
    <property type="match status" value="1"/>
</dbReference>
<dbReference type="EMBL" id="SWMS01000034">
    <property type="protein sequence ID" value="TKG60814.1"/>
    <property type="molecule type" value="Genomic_DNA"/>
</dbReference>
<evidence type="ECO:0000256" key="2">
    <source>
        <dbReference type="ARBA" id="ARBA00009347"/>
    </source>
</evidence>
<dbReference type="InterPro" id="IPR009100">
    <property type="entry name" value="AcylCoA_DH/oxidase_NM_dom_sf"/>
</dbReference>
<dbReference type="RefSeq" id="WP_137097195.1">
    <property type="nucleotide sequence ID" value="NZ_SWMS01000034.1"/>
</dbReference>
<dbReference type="Gene3D" id="1.10.540.10">
    <property type="entry name" value="Acyl-CoA dehydrogenase/oxidase, N-terminal domain"/>
    <property type="match status" value="1"/>
</dbReference>
<proteinExistence type="inferred from homology"/>
<comment type="caution">
    <text evidence="9">The sequence shown here is derived from an EMBL/GenBank/DDBJ whole genome shotgun (WGS) entry which is preliminary data.</text>
</comment>
<keyword evidence="5" id="KW-0560">Oxidoreductase</keyword>
<feature type="domain" description="Acyl-CoA dehydrogenase/oxidase N-terminal" evidence="8">
    <location>
        <begin position="5"/>
        <end position="115"/>
    </location>
</feature>
<accession>A0ABY2RU85</accession>
<name>A0ABY2RU85_9PSEU</name>
<dbReference type="InterPro" id="IPR013786">
    <property type="entry name" value="AcylCoA_DH/ox_N"/>
</dbReference>
<protein>
    <submittedName>
        <fullName evidence="9">Acyl-CoA dehydrogenase</fullName>
    </submittedName>
</protein>
<sequence length="395" mass="43911">MPLSTEELREFRTVTRSFVRDRLQPLEHTMDTEDRLPAEVWKELSVASVDLGLWTANMPSAFGGPDLTLSELSSLWEEFGHTSWPFTYLLGRPHPILVTCTPDQRKKYLDPLIGGQAQYCFAVTEPGAGSDVASMKTTAMQVDGGYVINGVKHFITHGGDADFAILFAVTDRKEGQRKPEMTAFLVDRGTPGFTVGGKQDMMGWRGVHEHELIFDNCFVPNEQVLCERGDGMRLAMAGIAQRRLNMAAFSCGMMDRLITLSHEYAQNRVVFGDTLSRKQGIQWMLAEMEALRFSARATTFRVCELCDEARASGMDDLALAGELAKEVAVAKLVATQALSKVADLAVQIFGGMGWSQENPVERMYRDARILRIVDGTDEVQKGIVFRNLASRRDVA</sequence>
<evidence type="ECO:0000313" key="10">
    <source>
        <dbReference type="Proteomes" id="UP000309992"/>
    </source>
</evidence>
<comment type="cofactor">
    <cofactor evidence="1 5">
        <name>FAD</name>
        <dbReference type="ChEBI" id="CHEBI:57692"/>
    </cofactor>
</comment>
<feature type="domain" description="Acyl-CoA dehydrogenase/oxidase C-terminal" evidence="6">
    <location>
        <begin position="229"/>
        <end position="388"/>
    </location>
</feature>
<evidence type="ECO:0000256" key="4">
    <source>
        <dbReference type="ARBA" id="ARBA00022827"/>
    </source>
</evidence>
<dbReference type="InterPro" id="IPR036250">
    <property type="entry name" value="AcylCo_DH-like_C"/>
</dbReference>
<evidence type="ECO:0000313" key="9">
    <source>
        <dbReference type="EMBL" id="TKG60814.1"/>
    </source>
</evidence>
<evidence type="ECO:0000256" key="3">
    <source>
        <dbReference type="ARBA" id="ARBA00022630"/>
    </source>
</evidence>
<dbReference type="CDD" id="cd00567">
    <property type="entry name" value="ACAD"/>
    <property type="match status" value="1"/>
</dbReference>
<evidence type="ECO:0000259" key="8">
    <source>
        <dbReference type="Pfam" id="PF02771"/>
    </source>
</evidence>
<evidence type="ECO:0000259" key="6">
    <source>
        <dbReference type="Pfam" id="PF00441"/>
    </source>
</evidence>
<keyword evidence="10" id="KW-1185">Reference proteome</keyword>
<reference evidence="9 10" key="1">
    <citation type="journal article" date="2015" name="Antonie Van Leeuwenhoek">
        <title>Prauserella endophytica sp. nov., an endophytic actinobacterium isolated from Tamarix taklamakanensis.</title>
        <authorList>
            <person name="Liu J.M."/>
            <person name="Habden X."/>
            <person name="Guo L."/>
            <person name="Tuo L."/>
            <person name="Jiang Z.K."/>
            <person name="Liu S.W."/>
            <person name="Liu X.F."/>
            <person name="Chen L."/>
            <person name="Li R.F."/>
            <person name="Zhang Y.Q."/>
            <person name="Sun C.H."/>
        </authorList>
    </citation>
    <scope>NUCLEOTIDE SEQUENCE [LARGE SCALE GENOMIC DNA]</scope>
    <source>
        <strain evidence="9 10">CGMCC 4.7182</strain>
    </source>
</reference>
<dbReference type="SUPFAM" id="SSF47203">
    <property type="entry name" value="Acyl-CoA dehydrogenase C-terminal domain-like"/>
    <property type="match status" value="1"/>
</dbReference>